<dbReference type="SUPFAM" id="SSF52047">
    <property type="entry name" value="RNI-like"/>
    <property type="match status" value="1"/>
</dbReference>
<organism evidence="1 2">
    <name type="scientific">Paramarasmius palmivorus</name>
    <dbReference type="NCBI Taxonomy" id="297713"/>
    <lineage>
        <taxon>Eukaryota</taxon>
        <taxon>Fungi</taxon>
        <taxon>Dikarya</taxon>
        <taxon>Basidiomycota</taxon>
        <taxon>Agaricomycotina</taxon>
        <taxon>Agaricomycetes</taxon>
        <taxon>Agaricomycetidae</taxon>
        <taxon>Agaricales</taxon>
        <taxon>Marasmiineae</taxon>
        <taxon>Marasmiaceae</taxon>
        <taxon>Paramarasmius</taxon>
    </lineage>
</organism>
<comment type="caution">
    <text evidence="1">The sequence shown here is derived from an EMBL/GenBank/DDBJ whole genome shotgun (WGS) entry which is preliminary data.</text>
</comment>
<dbReference type="Proteomes" id="UP001383192">
    <property type="component" value="Unassembled WGS sequence"/>
</dbReference>
<name>A0AAW0DRU5_9AGAR</name>
<keyword evidence="2" id="KW-1185">Reference proteome</keyword>
<dbReference type="InterPro" id="IPR032675">
    <property type="entry name" value="LRR_dom_sf"/>
</dbReference>
<reference evidence="1 2" key="1">
    <citation type="submission" date="2024-01" db="EMBL/GenBank/DDBJ databases">
        <title>A draft genome for a cacao thread blight-causing isolate of Paramarasmius palmivorus.</title>
        <authorList>
            <person name="Baruah I.K."/>
            <person name="Bukari Y."/>
            <person name="Amoako-Attah I."/>
            <person name="Meinhardt L.W."/>
            <person name="Bailey B.A."/>
            <person name="Cohen S.P."/>
        </authorList>
    </citation>
    <scope>NUCLEOTIDE SEQUENCE [LARGE SCALE GENOMIC DNA]</scope>
    <source>
        <strain evidence="1 2">GH-12</strain>
    </source>
</reference>
<gene>
    <name evidence="1" type="ORF">VNI00_004014</name>
</gene>
<proteinExistence type="predicted"/>
<evidence type="ECO:0000313" key="1">
    <source>
        <dbReference type="EMBL" id="KAK7053388.1"/>
    </source>
</evidence>
<sequence>MDLDAYPHASAVLQTLVALLKHPKPELYNLRRVVVQGYIPFSLLGGGLSAFLAANHSLLDSLVLSGNIEAVDIQELFSSCKHTLSALESLQIQIEAHLPLPIVTQSLQTLRCLKVSSIPNTTSPLPQFPANLCSLNELSIDIQTLANWVSILEVPNLTHLSVTLDNHAKQFAEQITIARPWLTSLSPLHFTITVLPTVTRFDDNLHSYTAAVTNLIGIVPLRSLQLIDISAAILAEIAPCLESVNSATHSKINVIRHIGDGYENILVQEWAESHHSLVVFATELHDLVCPPRISIFALCGEMDTLSPCPKCSLKPSVSGWGSCIGECRGFYNVFEE</sequence>
<dbReference type="AlphaFoldDB" id="A0AAW0DRU5"/>
<accession>A0AAW0DRU5</accession>
<protein>
    <submittedName>
        <fullName evidence="1">Uncharacterized protein</fullName>
    </submittedName>
</protein>
<dbReference type="Gene3D" id="3.80.10.10">
    <property type="entry name" value="Ribonuclease Inhibitor"/>
    <property type="match status" value="1"/>
</dbReference>
<dbReference type="EMBL" id="JAYKXP010000010">
    <property type="protein sequence ID" value="KAK7053388.1"/>
    <property type="molecule type" value="Genomic_DNA"/>
</dbReference>
<evidence type="ECO:0000313" key="2">
    <source>
        <dbReference type="Proteomes" id="UP001383192"/>
    </source>
</evidence>